<comment type="caution">
    <text evidence="1">The sequence shown here is derived from an EMBL/GenBank/DDBJ whole genome shotgun (WGS) entry which is preliminary data.</text>
</comment>
<name>A0A8J3AGY6_9ACTN</name>
<organism evidence="1 2">
    <name type="scientific">Egicoccus halophilus</name>
    <dbReference type="NCBI Taxonomy" id="1670830"/>
    <lineage>
        <taxon>Bacteria</taxon>
        <taxon>Bacillati</taxon>
        <taxon>Actinomycetota</taxon>
        <taxon>Nitriliruptoria</taxon>
        <taxon>Egicoccales</taxon>
        <taxon>Egicoccaceae</taxon>
        <taxon>Egicoccus</taxon>
    </lineage>
</organism>
<protein>
    <submittedName>
        <fullName evidence="1">Uncharacterized protein</fullName>
    </submittedName>
</protein>
<reference evidence="1" key="1">
    <citation type="journal article" date="2014" name="Int. J. Syst. Evol. Microbiol.">
        <title>Complete genome sequence of Corynebacterium casei LMG S-19264T (=DSM 44701T), isolated from a smear-ripened cheese.</title>
        <authorList>
            <consortium name="US DOE Joint Genome Institute (JGI-PGF)"/>
            <person name="Walter F."/>
            <person name="Albersmeier A."/>
            <person name="Kalinowski J."/>
            <person name="Ruckert C."/>
        </authorList>
    </citation>
    <scope>NUCLEOTIDE SEQUENCE</scope>
    <source>
        <strain evidence="1">CGMCC 1.14988</strain>
    </source>
</reference>
<evidence type="ECO:0000313" key="2">
    <source>
        <dbReference type="Proteomes" id="UP000650511"/>
    </source>
</evidence>
<gene>
    <name evidence="1" type="ORF">GCM10011354_33880</name>
</gene>
<proteinExistence type="predicted"/>
<sequence>MDHPRLTHATWAVVVGIGAQMSALERVIEERGRRAPGFAAAVEAELAEIRAFDDVVNVIVDRLSELGWTREELALRDDRNAASLRRLFTAPSANPTLATMMSIAEALRSAARNSRAELGGADARR</sequence>
<dbReference type="EMBL" id="BMHA01000015">
    <property type="protein sequence ID" value="GGI09399.1"/>
    <property type="molecule type" value="Genomic_DNA"/>
</dbReference>
<dbReference type="Proteomes" id="UP000650511">
    <property type="component" value="Unassembled WGS sequence"/>
</dbReference>
<dbReference type="AlphaFoldDB" id="A0A8J3AGY6"/>
<evidence type="ECO:0000313" key="1">
    <source>
        <dbReference type="EMBL" id="GGI09399.1"/>
    </source>
</evidence>
<reference evidence="1" key="2">
    <citation type="submission" date="2020-09" db="EMBL/GenBank/DDBJ databases">
        <authorList>
            <person name="Sun Q."/>
            <person name="Zhou Y."/>
        </authorList>
    </citation>
    <scope>NUCLEOTIDE SEQUENCE</scope>
    <source>
        <strain evidence="1">CGMCC 1.14988</strain>
    </source>
</reference>
<keyword evidence="2" id="KW-1185">Reference proteome</keyword>
<accession>A0A8J3AGY6</accession>